<dbReference type="Proteomes" id="UP000541558">
    <property type="component" value="Unassembled WGS sequence"/>
</dbReference>
<feature type="region of interest" description="Disordered" evidence="1">
    <location>
        <begin position="112"/>
        <end position="198"/>
    </location>
</feature>
<comment type="caution">
    <text evidence="2">The sequence shown here is derived from an EMBL/GenBank/DDBJ whole genome shotgun (WGS) entry which is preliminary data.</text>
</comment>
<feature type="compositionally biased region" description="Basic and acidic residues" evidence="1">
    <location>
        <begin position="183"/>
        <end position="198"/>
    </location>
</feature>
<evidence type="ECO:0000313" key="2">
    <source>
        <dbReference type="EMBL" id="KAF5318314.1"/>
    </source>
</evidence>
<dbReference type="OrthoDB" id="3240925at2759"/>
<feature type="compositionally biased region" description="Polar residues" evidence="1">
    <location>
        <begin position="164"/>
        <end position="174"/>
    </location>
</feature>
<feature type="compositionally biased region" description="Polar residues" evidence="1">
    <location>
        <begin position="1"/>
        <end position="26"/>
    </location>
</feature>
<sequence length="290" mass="32155">MRSPLSYNSINAMSSPNSATTPSTYATKPPFKRRRIAAPPPSAHMITIPSVNGLQQPGVVKGNLVHTSCRPVGVQQQNCCVSCHRSLLGMPGGPVVCARCESLSCRICSRRCTSSGSGRMEPPTPNRSGTHTPSERSESPYESNMPKMRPRSSSMVDLDDENENTSTSKSAETRQTGRRRKASSPDRDDVRDGSYYGDEVRGEGCGRTGYVDVFGLLLQHLLKRFFYFYLGSASDLYFILTSHIRLHIRHLVVLLPHTLMLQTNPFLRVLRHSLDITITTSLTILLLIIF</sequence>
<gene>
    <name evidence="2" type="ORF">D9611_014358</name>
</gene>
<reference evidence="2 3" key="1">
    <citation type="journal article" date="2020" name="ISME J.">
        <title>Uncovering the hidden diversity of litter-decomposition mechanisms in mushroom-forming fungi.</title>
        <authorList>
            <person name="Floudas D."/>
            <person name="Bentzer J."/>
            <person name="Ahren D."/>
            <person name="Johansson T."/>
            <person name="Persson P."/>
            <person name="Tunlid A."/>
        </authorList>
    </citation>
    <scope>NUCLEOTIDE SEQUENCE [LARGE SCALE GENOMIC DNA]</scope>
    <source>
        <strain evidence="2 3">CBS 175.51</strain>
    </source>
</reference>
<dbReference type="AlphaFoldDB" id="A0A8H5EZN6"/>
<evidence type="ECO:0000313" key="3">
    <source>
        <dbReference type="Proteomes" id="UP000541558"/>
    </source>
</evidence>
<evidence type="ECO:0000256" key="1">
    <source>
        <dbReference type="SAM" id="MobiDB-lite"/>
    </source>
</evidence>
<accession>A0A8H5EZN6</accession>
<dbReference type="EMBL" id="JAACJK010000180">
    <property type="protein sequence ID" value="KAF5318314.1"/>
    <property type="molecule type" value="Genomic_DNA"/>
</dbReference>
<name>A0A8H5EZN6_9AGAR</name>
<proteinExistence type="predicted"/>
<protein>
    <submittedName>
        <fullName evidence="2">Uncharacterized protein</fullName>
    </submittedName>
</protein>
<organism evidence="2 3">
    <name type="scientific">Ephemerocybe angulata</name>
    <dbReference type="NCBI Taxonomy" id="980116"/>
    <lineage>
        <taxon>Eukaryota</taxon>
        <taxon>Fungi</taxon>
        <taxon>Dikarya</taxon>
        <taxon>Basidiomycota</taxon>
        <taxon>Agaricomycotina</taxon>
        <taxon>Agaricomycetes</taxon>
        <taxon>Agaricomycetidae</taxon>
        <taxon>Agaricales</taxon>
        <taxon>Agaricineae</taxon>
        <taxon>Psathyrellaceae</taxon>
        <taxon>Ephemerocybe</taxon>
    </lineage>
</organism>
<feature type="region of interest" description="Disordered" evidence="1">
    <location>
        <begin position="1"/>
        <end position="27"/>
    </location>
</feature>
<keyword evidence="3" id="KW-1185">Reference proteome</keyword>